<proteinExistence type="predicted"/>
<gene>
    <name evidence="2" type="ORF">B0T19DRAFT_132410</name>
</gene>
<dbReference type="AlphaFoldDB" id="A0AAE0IYP9"/>
<feature type="region of interest" description="Disordered" evidence="1">
    <location>
        <begin position="132"/>
        <end position="215"/>
    </location>
</feature>
<feature type="compositionally biased region" description="Low complexity" evidence="1">
    <location>
        <begin position="138"/>
        <end position="151"/>
    </location>
</feature>
<name>A0AAE0IYP9_9PEZI</name>
<feature type="compositionally biased region" description="Pro residues" evidence="1">
    <location>
        <begin position="199"/>
        <end position="211"/>
    </location>
</feature>
<feature type="compositionally biased region" description="Basic and acidic residues" evidence="1">
    <location>
        <begin position="72"/>
        <end position="87"/>
    </location>
</feature>
<keyword evidence="3" id="KW-1185">Reference proteome</keyword>
<reference evidence="2" key="2">
    <citation type="submission" date="2023-06" db="EMBL/GenBank/DDBJ databases">
        <authorList>
            <consortium name="Lawrence Berkeley National Laboratory"/>
            <person name="Haridas S."/>
            <person name="Hensen N."/>
            <person name="Bonometti L."/>
            <person name="Westerberg I."/>
            <person name="Brannstrom I.O."/>
            <person name="Guillou S."/>
            <person name="Cros-Aarteil S."/>
            <person name="Calhoun S."/>
            <person name="Kuo A."/>
            <person name="Mondo S."/>
            <person name="Pangilinan J."/>
            <person name="Riley R."/>
            <person name="Labutti K."/>
            <person name="Andreopoulos B."/>
            <person name="Lipzen A."/>
            <person name="Chen C."/>
            <person name="Yanf M."/>
            <person name="Daum C."/>
            <person name="Ng V."/>
            <person name="Clum A."/>
            <person name="Steindorff A."/>
            <person name="Ohm R."/>
            <person name="Martin F."/>
            <person name="Silar P."/>
            <person name="Natvig D."/>
            <person name="Lalanne C."/>
            <person name="Gautier V."/>
            <person name="Ament-Velasquez S.L."/>
            <person name="Kruys A."/>
            <person name="Hutchinson M.I."/>
            <person name="Powell A.J."/>
            <person name="Barry K."/>
            <person name="Miller A.N."/>
            <person name="Grigoriev I.V."/>
            <person name="Debuchy R."/>
            <person name="Gladieux P."/>
            <person name="Thoren M.H."/>
            <person name="Johannesson H."/>
        </authorList>
    </citation>
    <scope>NUCLEOTIDE SEQUENCE</scope>
    <source>
        <strain evidence="2">SMH4131-1</strain>
    </source>
</reference>
<evidence type="ECO:0000313" key="3">
    <source>
        <dbReference type="Proteomes" id="UP001286456"/>
    </source>
</evidence>
<dbReference type="Proteomes" id="UP001286456">
    <property type="component" value="Unassembled WGS sequence"/>
</dbReference>
<dbReference type="EMBL" id="JAUEPO010000002">
    <property type="protein sequence ID" value="KAK3333644.1"/>
    <property type="molecule type" value="Genomic_DNA"/>
</dbReference>
<sequence>MHFSCTRDRNRIIAHMMKSSRDKNACSGWQKNDRTSVTGLFPMLQQNTQPRRVASHQQQQASVRVRRCEMLTRRKRPEQKQSLETRNKNLLRRPSSRRVSRTSGTLGQLLAAYRSQCDGRIAIPLQIEWKTQNGSRQPAPSSVRSSCMSPSLGGSPGPFHFGSLADRPDRNLLHHGGAREPGASPVVDTSRVKPKGQPNLPPSPPPPPPPSIGGGSAARAVVVRILNSPCHERQFFPLVVYSRTFVSWFPLPLFPALFLALALPSSPPTLRCRRIASHRITSSSLSKFIPLECNLNIASTAPFFFPP</sequence>
<feature type="compositionally biased region" description="Basic residues" evidence="1">
    <location>
        <begin position="89"/>
        <end position="100"/>
    </location>
</feature>
<reference evidence="2" key="1">
    <citation type="journal article" date="2023" name="Mol. Phylogenet. Evol.">
        <title>Genome-scale phylogeny and comparative genomics of the fungal order Sordariales.</title>
        <authorList>
            <person name="Hensen N."/>
            <person name="Bonometti L."/>
            <person name="Westerberg I."/>
            <person name="Brannstrom I.O."/>
            <person name="Guillou S."/>
            <person name="Cros-Aarteil S."/>
            <person name="Calhoun S."/>
            <person name="Haridas S."/>
            <person name="Kuo A."/>
            <person name="Mondo S."/>
            <person name="Pangilinan J."/>
            <person name="Riley R."/>
            <person name="LaButti K."/>
            <person name="Andreopoulos B."/>
            <person name="Lipzen A."/>
            <person name="Chen C."/>
            <person name="Yan M."/>
            <person name="Daum C."/>
            <person name="Ng V."/>
            <person name="Clum A."/>
            <person name="Steindorff A."/>
            <person name="Ohm R.A."/>
            <person name="Martin F."/>
            <person name="Silar P."/>
            <person name="Natvig D.O."/>
            <person name="Lalanne C."/>
            <person name="Gautier V."/>
            <person name="Ament-Velasquez S.L."/>
            <person name="Kruys A."/>
            <person name="Hutchinson M.I."/>
            <person name="Powell A.J."/>
            <person name="Barry K."/>
            <person name="Miller A.N."/>
            <person name="Grigoriev I.V."/>
            <person name="Debuchy R."/>
            <person name="Gladieux P."/>
            <person name="Hiltunen Thoren M."/>
            <person name="Johannesson H."/>
        </authorList>
    </citation>
    <scope>NUCLEOTIDE SEQUENCE</scope>
    <source>
        <strain evidence="2">SMH4131-1</strain>
    </source>
</reference>
<evidence type="ECO:0000256" key="1">
    <source>
        <dbReference type="SAM" id="MobiDB-lite"/>
    </source>
</evidence>
<organism evidence="2 3">
    <name type="scientific">Cercophora scortea</name>
    <dbReference type="NCBI Taxonomy" id="314031"/>
    <lineage>
        <taxon>Eukaryota</taxon>
        <taxon>Fungi</taxon>
        <taxon>Dikarya</taxon>
        <taxon>Ascomycota</taxon>
        <taxon>Pezizomycotina</taxon>
        <taxon>Sordariomycetes</taxon>
        <taxon>Sordariomycetidae</taxon>
        <taxon>Sordariales</taxon>
        <taxon>Lasiosphaeriaceae</taxon>
        <taxon>Cercophora</taxon>
    </lineage>
</organism>
<evidence type="ECO:0000313" key="2">
    <source>
        <dbReference type="EMBL" id="KAK3333644.1"/>
    </source>
</evidence>
<comment type="caution">
    <text evidence="2">The sequence shown here is derived from an EMBL/GenBank/DDBJ whole genome shotgun (WGS) entry which is preliminary data.</text>
</comment>
<feature type="region of interest" description="Disordered" evidence="1">
    <location>
        <begin position="72"/>
        <end position="103"/>
    </location>
</feature>
<protein>
    <submittedName>
        <fullName evidence="2">Uncharacterized protein</fullName>
    </submittedName>
</protein>
<accession>A0AAE0IYP9</accession>